<evidence type="ECO:0000313" key="2">
    <source>
        <dbReference type="EMBL" id="PJC24171.1"/>
    </source>
</evidence>
<protein>
    <submittedName>
        <fullName evidence="2">Uncharacterized protein</fullName>
    </submittedName>
</protein>
<dbReference type="AlphaFoldDB" id="A0A2M8EN75"/>
<organism evidence="2 3">
    <name type="scientific">Candidatus Uhrbacteria bacterium CG_4_9_14_0_2_um_filter_41_50</name>
    <dbReference type="NCBI Taxonomy" id="1975031"/>
    <lineage>
        <taxon>Bacteria</taxon>
        <taxon>Candidatus Uhriibacteriota</taxon>
    </lineage>
</organism>
<proteinExistence type="predicted"/>
<feature type="chain" id="PRO_5014831585" evidence="1">
    <location>
        <begin position="21"/>
        <end position="180"/>
    </location>
</feature>
<sequence length="180" mass="18429">MTRILRALVAMFVIPVAAMATGCEEGGGFAAEVCAAMGGAGEESAVAAELCLAVGEEVGLGSPRGDEWAVITVSSFYDGVQDTSVSCNVETPTGSSNGVIADWATDGGSMLEFYVPIDDARVVMECTGAILVGGVWLDIFYDVERSANAAAATSGVSVGGVPVYWHEGTDGVLDIDGTRY</sequence>
<dbReference type="PROSITE" id="PS51257">
    <property type="entry name" value="PROKAR_LIPOPROTEIN"/>
    <property type="match status" value="1"/>
</dbReference>
<evidence type="ECO:0000256" key="1">
    <source>
        <dbReference type="SAM" id="SignalP"/>
    </source>
</evidence>
<keyword evidence="1" id="KW-0732">Signal</keyword>
<reference evidence="3" key="1">
    <citation type="submission" date="2017-09" db="EMBL/GenBank/DDBJ databases">
        <title>Depth-based differentiation of microbial function through sediment-hosted aquifers and enrichment of novel symbionts in the deep terrestrial subsurface.</title>
        <authorList>
            <person name="Probst A.J."/>
            <person name="Ladd B."/>
            <person name="Jarett J.K."/>
            <person name="Geller-Mcgrath D.E."/>
            <person name="Sieber C.M.K."/>
            <person name="Emerson J.B."/>
            <person name="Anantharaman K."/>
            <person name="Thomas B.C."/>
            <person name="Malmstrom R."/>
            <person name="Stieglmeier M."/>
            <person name="Klingl A."/>
            <person name="Woyke T."/>
            <person name="Ryan C.M."/>
            <person name="Banfield J.F."/>
        </authorList>
    </citation>
    <scope>NUCLEOTIDE SEQUENCE [LARGE SCALE GENOMIC DNA]</scope>
</reference>
<accession>A0A2M8EN75</accession>
<name>A0A2M8EN75_9BACT</name>
<evidence type="ECO:0000313" key="3">
    <source>
        <dbReference type="Proteomes" id="UP000230251"/>
    </source>
</evidence>
<gene>
    <name evidence="2" type="ORF">CO057_04285</name>
</gene>
<feature type="signal peptide" evidence="1">
    <location>
        <begin position="1"/>
        <end position="20"/>
    </location>
</feature>
<dbReference type="Proteomes" id="UP000230251">
    <property type="component" value="Unassembled WGS sequence"/>
</dbReference>
<dbReference type="EMBL" id="PFSI01000066">
    <property type="protein sequence ID" value="PJC24171.1"/>
    <property type="molecule type" value="Genomic_DNA"/>
</dbReference>
<comment type="caution">
    <text evidence="2">The sequence shown here is derived from an EMBL/GenBank/DDBJ whole genome shotgun (WGS) entry which is preliminary data.</text>
</comment>